<feature type="signal peptide" evidence="1">
    <location>
        <begin position="1"/>
        <end position="18"/>
    </location>
</feature>
<dbReference type="Gene3D" id="2.60.40.1120">
    <property type="entry name" value="Carboxypeptidase-like, regulatory domain"/>
    <property type="match status" value="1"/>
</dbReference>
<feature type="chain" id="PRO_5022984817" evidence="1">
    <location>
        <begin position="19"/>
        <end position="126"/>
    </location>
</feature>
<dbReference type="OrthoDB" id="1443962at2"/>
<reference evidence="2 3" key="1">
    <citation type="submission" date="2019-05" db="EMBL/GenBank/DDBJ databases">
        <title>Tamlana fucoidanivorans sp. nov., isolated from the surface of algae collected from Fujian province in China.</title>
        <authorList>
            <person name="Li J."/>
        </authorList>
    </citation>
    <scope>NUCLEOTIDE SEQUENCE [LARGE SCALE GENOMIC DNA]</scope>
    <source>
        <strain evidence="2 3">CW2-9</strain>
    </source>
</reference>
<dbReference type="InterPro" id="IPR008969">
    <property type="entry name" value="CarboxyPept-like_regulatory"/>
</dbReference>
<evidence type="ECO:0000313" key="3">
    <source>
        <dbReference type="Proteomes" id="UP000308713"/>
    </source>
</evidence>
<organism evidence="2 3">
    <name type="scientific">Allotamlana fucoidanivorans</name>
    <dbReference type="NCBI Taxonomy" id="2583814"/>
    <lineage>
        <taxon>Bacteria</taxon>
        <taxon>Pseudomonadati</taxon>
        <taxon>Bacteroidota</taxon>
        <taxon>Flavobacteriia</taxon>
        <taxon>Flavobacteriales</taxon>
        <taxon>Flavobacteriaceae</taxon>
        <taxon>Allotamlana</taxon>
    </lineage>
</organism>
<comment type="caution">
    <text evidence="2">The sequence shown here is derived from an EMBL/GenBank/DDBJ whole genome shotgun (WGS) entry which is preliminary data.</text>
</comment>
<protein>
    <submittedName>
        <fullName evidence="2">Carboxypeptidase-like regulatory domain-containing protein</fullName>
    </submittedName>
</protein>
<proteinExistence type="predicted"/>
<dbReference type="RefSeq" id="WP_139695839.1">
    <property type="nucleotide sequence ID" value="NZ_CP074074.1"/>
</dbReference>
<keyword evidence="2" id="KW-0645">Protease</keyword>
<dbReference type="Proteomes" id="UP000308713">
    <property type="component" value="Unassembled WGS sequence"/>
</dbReference>
<evidence type="ECO:0000256" key="1">
    <source>
        <dbReference type="SAM" id="SignalP"/>
    </source>
</evidence>
<dbReference type="GO" id="GO:0004180">
    <property type="term" value="F:carboxypeptidase activity"/>
    <property type="evidence" value="ECO:0007669"/>
    <property type="project" value="UniProtKB-KW"/>
</dbReference>
<evidence type="ECO:0000313" key="2">
    <source>
        <dbReference type="EMBL" id="TNJ45315.1"/>
    </source>
</evidence>
<accession>A0A5C4SMU8</accession>
<name>A0A5C4SMU8_9FLAO</name>
<dbReference type="SUPFAM" id="SSF49464">
    <property type="entry name" value="Carboxypeptidase regulatory domain-like"/>
    <property type="match status" value="1"/>
</dbReference>
<gene>
    <name evidence="2" type="ORF">FGF67_06280</name>
</gene>
<keyword evidence="3" id="KW-1185">Reference proteome</keyword>
<dbReference type="AlphaFoldDB" id="A0A5C4SMU8"/>
<keyword evidence="2" id="KW-0121">Carboxypeptidase</keyword>
<sequence length="126" mass="13698">MKQYIYLVAFFISAFGFAQNTGTIQGNLQDLEANNAPLIFGKISIKETGAEVLSDENGHFAINDIKAGEYTLVYSFVGYETKETKIQVTNNKSTYVTLQLAASTISLDDLVSALASNNSKSNTVNN</sequence>
<dbReference type="Pfam" id="PF13715">
    <property type="entry name" value="CarbopepD_reg_2"/>
    <property type="match status" value="1"/>
</dbReference>
<dbReference type="EMBL" id="VDCS01000005">
    <property type="protein sequence ID" value="TNJ45315.1"/>
    <property type="molecule type" value="Genomic_DNA"/>
</dbReference>
<keyword evidence="1" id="KW-0732">Signal</keyword>
<keyword evidence="2" id="KW-0378">Hydrolase</keyword>